<dbReference type="PIRSF" id="PIRSF000858">
    <property type="entry name" value="SCOT-t"/>
    <property type="match status" value="1"/>
</dbReference>
<evidence type="ECO:0000256" key="3">
    <source>
        <dbReference type="PIRNR" id="PIRNR000858"/>
    </source>
</evidence>
<dbReference type="EMBL" id="PYZR01000003">
    <property type="protein sequence ID" value="PTF67656.1"/>
    <property type="molecule type" value="Genomic_DNA"/>
</dbReference>
<proteinExistence type="inferred from homology"/>
<dbReference type="Gene3D" id="3.40.1080.10">
    <property type="entry name" value="Glutaconate Coenzyme A-transferase"/>
    <property type="match status" value="2"/>
</dbReference>
<name>A0A2T4LVX9_9STAP</name>
<dbReference type="Pfam" id="PF01144">
    <property type="entry name" value="CoA_trans"/>
    <property type="match status" value="1"/>
</dbReference>
<dbReference type="InterPro" id="IPR014388">
    <property type="entry name" value="3-oxoacid_CoA-transferase"/>
</dbReference>
<protein>
    <submittedName>
        <fullName evidence="4">Acyl CoA:acetate/3-ketoacid CoA transferase</fullName>
    </submittedName>
</protein>
<gene>
    <name evidence="4" type="ORF">BUY34_00670</name>
</gene>
<keyword evidence="2 3" id="KW-0808">Transferase</keyword>
<accession>A0A2T4LVX9</accession>
<dbReference type="SMART" id="SM00882">
    <property type="entry name" value="CoA_trans"/>
    <property type="match status" value="1"/>
</dbReference>
<dbReference type="SUPFAM" id="SSF100950">
    <property type="entry name" value="NagB/RpiA/CoA transferase-like"/>
    <property type="match status" value="2"/>
</dbReference>
<dbReference type="Proteomes" id="UP000241208">
    <property type="component" value="Unassembled WGS sequence"/>
</dbReference>
<dbReference type="GO" id="GO:0008410">
    <property type="term" value="F:CoA-transferase activity"/>
    <property type="evidence" value="ECO:0007669"/>
    <property type="project" value="InterPro"/>
</dbReference>
<reference evidence="4 5" key="1">
    <citation type="journal article" date="2016" name="Front. Microbiol.">
        <title>Comprehensive Phylogenetic Analysis of Bovine Non-aureus Staphylococci Species Based on Whole-Genome Sequencing.</title>
        <authorList>
            <person name="Naushad S."/>
            <person name="Barkema H.W."/>
            <person name="Luby C."/>
            <person name="Condas L.A."/>
            <person name="Nobrega D.B."/>
            <person name="Carson D.A."/>
            <person name="De Buck J."/>
        </authorList>
    </citation>
    <scope>NUCLEOTIDE SEQUENCE [LARGE SCALE GENOMIC DNA]</scope>
    <source>
        <strain evidence="4 5">SNUC 3829</strain>
    </source>
</reference>
<evidence type="ECO:0000256" key="2">
    <source>
        <dbReference type="ARBA" id="ARBA00022679"/>
    </source>
</evidence>
<evidence type="ECO:0000256" key="1">
    <source>
        <dbReference type="ARBA" id="ARBA00007154"/>
    </source>
</evidence>
<comment type="similarity">
    <text evidence="1 3">Belongs to the 3-oxoacid CoA-transferase family.</text>
</comment>
<sequence length="524" mass="58581">MKIIPFSDLKDIVNEGDVIALAALSTANLPAEILKTLVEQYDEDQSLNNLTFMLANDISDYRGDSYDLDSFVSRGMVKRLITSIITGSPLTIQAMQNNEIEAYFLPQGVITTHYRGSTEAFPGPITKIGLNTNVDPRYSGGKVNSCTTDDLVSLININDDTYLNYRFPDIDIALLRGTYADEEGNIYMQHETHLGEGFSLAAATHKNKGKVIVQVKEVIQSGRFNPNEVFIPGKLVDYIVVNRDPKYHRQVIQTYYDPALSGHYQITEMREPYIALNTRKVILRRAAQFLLQGDVISIGFGINNELSNLLTEEGVNNLVQPNIDTGVFGGLISSGKYFGMNYNLSARMRHDMTWDFIYNGGVDIAFLSFAQVDSKGNVNVSKFGNKMNGCGGFIDISQTVKTIVFSGSLVVGGQLSYEQRKVNVEQEGHIPKFINEIDNIDFNVENAFLLDQEVYFVTERAVFELTQQGLKLIEIAPGLDLERDVLANMEFKPLIATHLNEMNSDIYQDKWGGLSDAIKSDYRI</sequence>
<dbReference type="InterPro" id="IPR004165">
    <property type="entry name" value="CoA_trans_fam_I"/>
</dbReference>
<dbReference type="PANTHER" id="PTHR43293">
    <property type="entry name" value="ACETATE COA-TRANSFERASE YDIF"/>
    <property type="match status" value="1"/>
</dbReference>
<dbReference type="GO" id="GO:0046952">
    <property type="term" value="P:ketone body catabolic process"/>
    <property type="evidence" value="ECO:0007669"/>
    <property type="project" value="InterPro"/>
</dbReference>
<dbReference type="AlphaFoldDB" id="A0A2T4LVX9"/>
<evidence type="ECO:0000313" key="5">
    <source>
        <dbReference type="Proteomes" id="UP000241208"/>
    </source>
</evidence>
<comment type="caution">
    <text evidence="4">The sequence shown here is derived from an EMBL/GenBank/DDBJ whole genome shotgun (WGS) entry which is preliminary data.</text>
</comment>
<organism evidence="4 5">
    <name type="scientific">Staphylococcus cohnii</name>
    <dbReference type="NCBI Taxonomy" id="29382"/>
    <lineage>
        <taxon>Bacteria</taxon>
        <taxon>Bacillati</taxon>
        <taxon>Bacillota</taxon>
        <taxon>Bacilli</taxon>
        <taxon>Bacillales</taxon>
        <taxon>Staphylococcaceae</taxon>
        <taxon>Staphylococcus</taxon>
        <taxon>Staphylococcus cohnii species complex</taxon>
    </lineage>
</organism>
<dbReference type="PANTHER" id="PTHR43293:SF1">
    <property type="entry name" value="ACETATE COA-TRANSFERASE YDIF"/>
    <property type="match status" value="1"/>
</dbReference>
<dbReference type="InterPro" id="IPR037171">
    <property type="entry name" value="NagB/RpiA_transferase-like"/>
</dbReference>
<evidence type="ECO:0000313" key="4">
    <source>
        <dbReference type="EMBL" id="PTF67656.1"/>
    </source>
</evidence>
<dbReference type="RefSeq" id="WP_107523296.1">
    <property type="nucleotide sequence ID" value="NZ_JABXWZ010000004.1"/>
</dbReference>